<comment type="caution">
    <text evidence="2">The sequence shown here is derived from an EMBL/GenBank/DDBJ whole genome shotgun (WGS) entry which is preliminary data.</text>
</comment>
<name>A0A5J4LDJ8_9ACTN</name>
<organism evidence="2 3">
    <name type="scientific">Streptomyces angustmyceticus</name>
    <dbReference type="NCBI Taxonomy" id="285578"/>
    <lineage>
        <taxon>Bacteria</taxon>
        <taxon>Bacillati</taxon>
        <taxon>Actinomycetota</taxon>
        <taxon>Actinomycetes</taxon>
        <taxon>Kitasatosporales</taxon>
        <taxon>Streptomycetaceae</taxon>
        <taxon>Streptomyces</taxon>
    </lineage>
</organism>
<keyword evidence="3" id="KW-1185">Reference proteome</keyword>
<evidence type="ECO:0000256" key="1">
    <source>
        <dbReference type="SAM" id="Phobius"/>
    </source>
</evidence>
<gene>
    <name evidence="2" type="ORF">San01_47600</name>
</gene>
<keyword evidence="1" id="KW-1133">Transmembrane helix</keyword>
<evidence type="ECO:0000313" key="3">
    <source>
        <dbReference type="Proteomes" id="UP000325598"/>
    </source>
</evidence>
<protein>
    <submittedName>
        <fullName evidence="2">Uncharacterized protein</fullName>
    </submittedName>
</protein>
<dbReference type="AlphaFoldDB" id="A0A5J4LDJ8"/>
<sequence>MSIRTGGRGCGRSWRGPHDQCPGAAHHFRARYGTLGDGFAVARVAVGLPLAAAFVAALTAVVGMSGRALPGGDACWPLRAAARFRAVSFAVASG</sequence>
<dbReference type="Proteomes" id="UP000325598">
    <property type="component" value="Unassembled WGS sequence"/>
</dbReference>
<dbReference type="EMBL" id="BLAG01000013">
    <property type="protein sequence ID" value="GES32273.1"/>
    <property type="molecule type" value="Genomic_DNA"/>
</dbReference>
<feature type="transmembrane region" description="Helical" evidence="1">
    <location>
        <begin position="40"/>
        <end position="62"/>
    </location>
</feature>
<keyword evidence="1" id="KW-0472">Membrane</keyword>
<dbReference type="GeneID" id="96753468"/>
<evidence type="ECO:0000313" key="2">
    <source>
        <dbReference type="EMBL" id="GES32273.1"/>
    </source>
</evidence>
<accession>A0A5J4LDJ8</accession>
<proteinExistence type="predicted"/>
<keyword evidence="1" id="KW-0812">Transmembrane</keyword>
<dbReference type="RefSeq" id="WP_086716690.1">
    <property type="nucleotide sequence ID" value="NZ_BLAG01000013.1"/>
</dbReference>
<reference evidence="2 3" key="1">
    <citation type="submission" date="2019-10" db="EMBL/GenBank/DDBJ databases">
        <title>Whole genome shotgun sequence of Streptomyces angustmyceticus NBRC 3934.</title>
        <authorList>
            <person name="Hosoyama A."/>
            <person name="Ichikawa N."/>
            <person name="Kimura A."/>
            <person name="Kitahashi Y."/>
            <person name="Komaki H."/>
            <person name="Uohara A."/>
        </authorList>
    </citation>
    <scope>NUCLEOTIDE SEQUENCE [LARGE SCALE GENOMIC DNA]</scope>
    <source>
        <strain evidence="2 3">NBRC 3934</strain>
    </source>
</reference>